<organism evidence="2 3">
    <name type="scientific">Plantactinospora siamensis</name>
    <dbReference type="NCBI Taxonomy" id="555372"/>
    <lineage>
        <taxon>Bacteria</taxon>
        <taxon>Bacillati</taxon>
        <taxon>Actinomycetota</taxon>
        <taxon>Actinomycetes</taxon>
        <taxon>Micromonosporales</taxon>
        <taxon>Micromonosporaceae</taxon>
        <taxon>Plantactinospora</taxon>
    </lineage>
</organism>
<dbReference type="InterPro" id="IPR021527">
    <property type="entry name" value="DUF2795"/>
</dbReference>
<gene>
    <name evidence="2" type="ORF">ACFFHU_21325</name>
</gene>
<dbReference type="Pfam" id="PF11387">
    <property type="entry name" value="DUF2795"/>
    <property type="match status" value="1"/>
</dbReference>
<proteinExistence type="predicted"/>
<keyword evidence="3" id="KW-1185">Reference proteome</keyword>
<reference evidence="2 3" key="1">
    <citation type="submission" date="2024-09" db="EMBL/GenBank/DDBJ databases">
        <authorList>
            <person name="Sun Q."/>
            <person name="Mori K."/>
        </authorList>
    </citation>
    <scope>NUCLEOTIDE SEQUENCE [LARGE SCALE GENOMIC DNA]</scope>
    <source>
        <strain evidence="2 3">TBRC 2205</strain>
    </source>
</reference>
<feature type="region of interest" description="Disordered" evidence="1">
    <location>
        <begin position="1"/>
        <end position="74"/>
    </location>
</feature>
<accession>A0ABV6P0W6</accession>
<dbReference type="RefSeq" id="WP_377341539.1">
    <property type="nucleotide sequence ID" value="NZ_JBHLUE010000017.1"/>
</dbReference>
<comment type="caution">
    <text evidence="2">The sequence shown here is derived from an EMBL/GenBank/DDBJ whole genome shotgun (WGS) entry which is preliminary data.</text>
</comment>
<evidence type="ECO:0000313" key="2">
    <source>
        <dbReference type="EMBL" id="MFC0566670.1"/>
    </source>
</evidence>
<dbReference type="EMBL" id="JBHLUE010000017">
    <property type="protein sequence ID" value="MFC0566670.1"/>
    <property type="molecule type" value="Genomic_DNA"/>
</dbReference>
<evidence type="ECO:0000313" key="3">
    <source>
        <dbReference type="Proteomes" id="UP001589894"/>
    </source>
</evidence>
<protein>
    <submittedName>
        <fullName evidence="2">DUF2795 domain-containing protein</fullName>
    </submittedName>
</protein>
<evidence type="ECO:0000256" key="1">
    <source>
        <dbReference type="SAM" id="MobiDB-lite"/>
    </source>
</evidence>
<sequence>MERGSSKHGPRIDDQMSREANEQVANNAGARVEEWHTPEPAGEDQPEPTTVPAGDTRAGVPQGMTTEEVEERSQIGRFVNLSALPGDRAALRASAEENEAPDRILEQLDQLPDGVVYQTINEVWAALGHNNETKRW</sequence>
<feature type="compositionally biased region" description="Basic and acidic residues" evidence="1">
    <location>
        <begin position="1"/>
        <end position="21"/>
    </location>
</feature>
<name>A0ABV6P0W6_9ACTN</name>
<dbReference type="Proteomes" id="UP001589894">
    <property type="component" value="Unassembled WGS sequence"/>
</dbReference>